<dbReference type="PANTHER" id="PTHR46411:SF3">
    <property type="entry name" value="AAA+ ATPASE DOMAIN-CONTAINING PROTEIN"/>
    <property type="match status" value="1"/>
</dbReference>
<dbReference type="CDD" id="cd19481">
    <property type="entry name" value="RecA-like_protease"/>
    <property type="match status" value="1"/>
</dbReference>
<dbReference type="GO" id="GO:0016887">
    <property type="term" value="F:ATP hydrolysis activity"/>
    <property type="evidence" value="ECO:0007669"/>
    <property type="project" value="InterPro"/>
</dbReference>
<keyword evidence="4" id="KW-1185">Reference proteome</keyword>
<feature type="compositionally biased region" description="Basic and acidic residues" evidence="1">
    <location>
        <begin position="23"/>
        <end position="33"/>
    </location>
</feature>
<dbReference type="GO" id="GO:0005524">
    <property type="term" value="F:ATP binding"/>
    <property type="evidence" value="ECO:0007669"/>
    <property type="project" value="InterPro"/>
</dbReference>
<dbReference type="AlphaFoldDB" id="A0A1L9RF62"/>
<feature type="domain" description="AAA+ ATPase" evidence="2">
    <location>
        <begin position="413"/>
        <end position="540"/>
    </location>
</feature>
<reference evidence="4" key="1">
    <citation type="journal article" date="2017" name="Genome Biol.">
        <title>Comparative genomics reveals high biological diversity and specific adaptations in the industrially and medically important fungal genus Aspergillus.</title>
        <authorList>
            <person name="de Vries R.P."/>
            <person name="Riley R."/>
            <person name="Wiebenga A."/>
            <person name="Aguilar-Osorio G."/>
            <person name="Amillis S."/>
            <person name="Uchima C.A."/>
            <person name="Anderluh G."/>
            <person name="Asadollahi M."/>
            <person name="Askin M."/>
            <person name="Barry K."/>
            <person name="Battaglia E."/>
            <person name="Bayram O."/>
            <person name="Benocci T."/>
            <person name="Braus-Stromeyer S.A."/>
            <person name="Caldana C."/>
            <person name="Canovas D."/>
            <person name="Cerqueira G.C."/>
            <person name="Chen F."/>
            <person name="Chen W."/>
            <person name="Choi C."/>
            <person name="Clum A."/>
            <person name="Dos Santos R.A."/>
            <person name="Damasio A.R."/>
            <person name="Diallinas G."/>
            <person name="Emri T."/>
            <person name="Fekete E."/>
            <person name="Flipphi M."/>
            <person name="Freyberg S."/>
            <person name="Gallo A."/>
            <person name="Gournas C."/>
            <person name="Habgood R."/>
            <person name="Hainaut M."/>
            <person name="Harispe M.L."/>
            <person name="Henrissat B."/>
            <person name="Hilden K.S."/>
            <person name="Hope R."/>
            <person name="Hossain A."/>
            <person name="Karabika E."/>
            <person name="Karaffa L."/>
            <person name="Karanyi Z."/>
            <person name="Krasevec N."/>
            <person name="Kuo A."/>
            <person name="Kusch H."/>
            <person name="LaButti K."/>
            <person name="Lagendijk E.L."/>
            <person name="Lapidus A."/>
            <person name="Levasseur A."/>
            <person name="Lindquist E."/>
            <person name="Lipzen A."/>
            <person name="Logrieco A.F."/>
            <person name="MacCabe A."/>
            <person name="Maekelae M.R."/>
            <person name="Malavazi I."/>
            <person name="Melin P."/>
            <person name="Meyer V."/>
            <person name="Mielnichuk N."/>
            <person name="Miskei M."/>
            <person name="Molnar A.P."/>
            <person name="Mule G."/>
            <person name="Ngan C.Y."/>
            <person name="Orejas M."/>
            <person name="Orosz E."/>
            <person name="Ouedraogo J.P."/>
            <person name="Overkamp K.M."/>
            <person name="Park H.-S."/>
            <person name="Perrone G."/>
            <person name="Piumi F."/>
            <person name="Punt P.J."/>
            <person name="Ram A.F."/>
            <person name="Ramon A."/>
            <person name="Rauscher S."/>
            <person name="Record E."/>
            <person name="Riano-Pachon D.M."/>
            <person name="Robert V."/>
            <person name="Roehrig J."/>
            <person name="Ruller R."/>
            <person name="Salamov A."/>
            <person name="Salih N.S."/>
            <person name="Samson R.A."/>
            <person name="Sandor E."/>
            <person name="Sanguinetti M."/>
            <person name="Schuetze T."/>
            <person name="Sepcic K."/>
            <person name="Shelest E."/>
            <person name="Sherlock G."/>
            <person name="Sophianopoulou V."/>
            <person name="Squina F.M."/>
            <person name="Sun H."/>
            <person name="Susca A."/>
            <person name="Todd R.B."/>
            <person name="Tsang A."/>
            <person name="Unkles S.E."/>
            <person name="van de Wiele N."/>
            <person name="van Rossen-Uffink D."/>
            <person name="Oliveira J.V."/>
            <person name="Vesth T.C."/>
            <person name="Visser J."/>
            <person name="Yu J.-H."/>
            <person name="Zhou M."/>
            <person name="Andersen M.R."/>
            <person name="Archer D.B."/>
            <person name="Baker S.E."/>
            <person name="Benoit I."/>
            <person name="Brakhage A.A."/>
            <person name="Braus G.H."/>
            <person name="Fischer R."/>
            <person name="Frisvad J.C."/>
            <person name="Goldman G.H."/>
            <person name="Houbraken J."/>
            <person name="Oakley B."/>
            <person name="Pocsi I."/>
            <person name="Scazzocchio C."/>
            <person name="Seiboth B."/>
            <person name="vanKuyk P.A."/>
            <person name="Wortman J."/>
            <person name="Dyer P.S."/>
            <person name="Grigoriev I.V."/>
        </authorList>
    </citation>
    <scope>NUCLEOTIDE SEQUENCE [LARGE SCALE GENOMIC DNA]</scope>
    <source>
        <strain evidence="4">DTO 134E9</strain>
    </source>
</reference>
<dbReference type="GeneID" id="63744476"/>
<dbReference type="InterPro" id="IPR003593">
    <property type="entry name" value="AAA+_ATPase"/>
</dbReference>
<dbReference type="InterPro" id="IPR027417">
    <property type="entry name" value="P-loop_NTPase"/>
</dbReference>
<evidence type="ECO:0000259" key="2">
    <source>
        <dbReference type="SMART" id="SM00382"/>
    </source>
</evidence>
<feature type="region of interest" description="Disordered" evidence="1">
    <location>
        <begin position="1"/>
        <end position="33"/>
    </location>
</feature>
<name>A0A1L9RF62_ASPWE</name>
<gene>
    <name evidence="3" type="ORF">ASPWEDRAFT_116032</name>
</gene>
<proteinExistence type="predicted"/>
<dbReference type="SUPFAM" id="SSF52540">
    <property type="entry name" value="P-loop containing nucleoside triphosphate hydrolases"/>
    <property type="match status" value="1"/>
</dbReference>
<dbReference type="PANTHER" id="PTHR46411">
    <property type="entry name" value="FAMILY ATPASE, PUTATIVE-RELATED"/>
    <property type="match status" value="1"/>
</dbReference>
<dbReference type="Proteomes" id="UP000184383">
    <property type="component" value="Unassembled WGS sequence"/>
</dbReference>
<evidence type="ECO:0000256" key="1">
    <source>
        <dbReference type="SAM" id="MobiDB-lite"/>
    </source>
</evidence>
<evidence type="ECO:0000313" key="4">
    <source>
        <dbReference type="Proteomes" id="UP000184383"/>
    </source>
</evidence>
<dbReference type="EMBL" id="KV878214">
    <property type="protein sequence ID" value="OJJ33550.1"/>
    <property type="molecule type" value="Genomic_DNA"/>
</dbReference>
<dbReference type="Gene3D" id="3.40.50.300">
    <property type="entry name" value="P-loop containing nucleotide triphosphate hydrolases"/>
    <property type="match status" value="1"/>
</dbReference>
<dbReference type="OrthoDB" id="10042665at2759"/>
<sequence length="617" mass="70020">MLREVYSDDSDDSNSVVSDSDNETEREFYEVGVEDMKQSLGRIDGIYNPKTRKHQYDAYDPARGPTDEKKASVPKENGQWVLLLKREFDEKLRLKETKLRINSPLVAKAVKKVAKGTRAALEREIAELSWPNDEILRYRNEIKEAAKEKGELSVQHVDVLMKLVEEQYASRIKDMETMFPKRTSTFEILREAFWAGDIVIDQQSAVPRAYRVVDVSYKVTMCNRYLSIKTKFINFNGKKLGTVNRELTIDDFEGVKYLRDLPVCHLKDHPNKEAITEALIERGQKFLSLRGQNYKFHSGVAQALKSFVMVDAETFNKNEANSSISVSSIDEELVNGEPTEEHLLLCTHQVPIFSFEDKSFYWADVNNIAEINFNDAAFDHLILPSSQKGLVRALVESYTRDESFDDYIAGKGKGLILLLHGPPGVGKTMTAEAVADLSRRPLYAITSGELGASPSDMETHLQKALDLASSYHAVLLLDEADVFLEQRSTHDLERNALVSTFLRQLEYYQGIMFLTTNRVKAFDKAFYSRIHVTLHFRELSNGTREEVWRNLGVANNIELDCVALSKSPLNGRQIKNAFGCAKILARDQGEEMAMKHMQIVLDMMNAPGLDEVVDGFE</sequence>
<dbReference type="VEuPathDB" id="FungiDB:ASPWEDRAFT_116032"/>
<dbReference type="InterPro" id="IPR003959">
    <property type="entry name" value="ATPase_AAA_core"/>
</dbReference>
<dbReference type="RefSeq" id="XP_040687227.1">
    <property type="nucleotide sequence ID" value="XM_040828628.1"/>
</dbReference>
<evidence type="ECO:0000313" key="3">
    <source>
        <dbReference type="EMBL" id="OJJ33550.1"/>
    </source>
</evidence>
<dbReference type="InterPro" id="IPR054289">
    <property type="entry name" value="DUF7025"/>
</dbReference>
<dbReference type="STRING" id="1073089.A0A1L9RF62"/>
<dbReference type="Pfam" id="PF00004">
    <property type="entry name" value="AAA"/>
    <property type="match status" value="1"/>
</dbReference>
<dbReference type="SMART" id="SM00382">
    <property type="entry name" value="AAA"/>
    <property type="match status" value="1"/>
</dbReference>
<dbReference type="Pfam" id="PF22942">
    <property type="entry name" value="DUF7025"/>
    <property type="match status" value="1"/>
</dbReference>
<accession>A0A1L9RF62</accession>
<organism evidence="3 4">
    <name type="scientific">Aspergillus wentii DTO 134E9</name>
    <dbReference type="NCBI Taxonomy" id="1073089"/>
    <lineage>
        <taxon>Eukaryota</taxon>
        <taxon>Fungi</taxon>
        <taxon>Dikarya</taxon>
        <taxon>Ascomycota</taxon>
        <taxon>Pezizomycotina</taxon>
        <taxon>Eurotiomycetes</taxon>
        <taxon>Eurotiomycetidae</taxon>
        <taxon>Eurotiales</taxon>
        <taxon>Aspergillaceae</taxon>
        <taxon>Aspergillus</taxon>
        <taxon>Aspergillus subgen. Cremei</taxon>
    </lineage>
</organism>
<protein>
    <recommendedName>
        <fullName evidence="2">AAA+ ATPase domain-containing protein</fullName>
    </recommendedName>
</protein>